<reference evidence="1" key="3">
    <citation type="submission" date="2023-07" db="EMBL/GenBank/DDBJ databases">
        <title>An improved reference 1 genome and first organelle genomes of Quercus suber.</title>
        <authorList>
            <consortium name="Genosuber Consortium"/>
            <person name="Usie A."/>
            <person name="Serra O."/>
            <person name="Barros P."/>
        </authorList>
    </citation>
    <scope>NUCLEOTIDE SEQUENCE</scope>
    <source>
        <strain evidence="1">HL8</strain>
        <tissue evidence="1">Leaves</tissue>
    </source>
</reference>
<comment type="caution">
    <text evidence="1">The sequence shown here is derived from an EMBL/GenBank/DDBJ whole genome shotgun (WGS) entry which is preliminary data.</text>
</comment>
<reference evidence="1" key="2">
    <citation type="journal article" date="2018" name="Sci. Data">
        <title>The draft genome sequence of cork oak.</title>
        <authorList>
            <person name="Ramos A.M."/>
            <person name="Usie A."/>
            <person name="Barbosa P."/>
            <person name="Barros P.M."/>
            <person name="Capote T."/>
            <person name="Chaves I."/>
            <person name="Simoes F."/>
            <person name="Abreu I."/>
            <person name="Carrasquinho I."/>
            <person name="Faro C."/>
            <person name="Guimaraes J.B."/>
            <person name="Mendonca D."/>
            <person name="Nobrega F."/>
            <person name="Rodrigues L."/>
            <person name="Saibo N.J.M."/>
            <person name="Varela M.C."/>
            <person name="Egas C."/>
            <person name="Matos J."/>
            <person name="Miguel C.M."/>
            <person name="Oliveira M.M."/>
            <person name="Ricardo C.P."/>
            <person name="Goncalves S."/>
        </authorList>
    </citation>
    <scope>NUCLEOTIDE SEQUENCE [LARGE SCALE GENOMIC DNA]</scope>
    <source>
        <strain evidence="1">HL8</strain>
    </source>
</reference>
<dbReference type="AlphaFoldDB" id="A0AAW0M9V3"/>
<dbReference type="EMBL" id="PKMF04000006">
    <property type="protein sequence ID" value="KAK7860580.1"/>
    <property type="molecule type" value="Genomic_DNA"/>
</dbReference>
<sequence length="61" mass="7011">MVVRLVITVTFHSQLLEGCSFFNPAPAYLNMSLPSFYPHPFFQRECLLEKCFNFPSLPVEG</sequence>
<name>A0AAW0M9V3_QUESU</name>
<protein>
    <submittedName>
        <fullName evidence="1">Uncharacterized protein</fullName>
    </submittedName>
</protein>
<evidence type="ECO:0000313" key="1">
    <source>
        <dbReference type="EMBL" id="KAK7860580.1"/>
    </source>
</evidence>
<organism evidence="1">
    <name type="scientific">Quercus suber</name>
    <name type="common">Cork oak</name>
    <dbReference type="NCBI Taxonomy" id="58331"/>
    <lineage>
        <taxon>Eukaryota</taxon>
        <taxon>Viridiplantae</taxon>
        <taxon>Streptophyta</taxon>
        <taxon>Embryophyta</taxon>
        <taxon>Tracheophyta</taxon>
        <taxon>Spermatophyta</taxon>
        <taxon>Magnoliopsida</taxon>
        <taxon>eudicotyledons</taxon>
        <taxon>Gunneridae</taxon>
        <taxon>Pentapetalae</taxon>
        <taxon>rosids</taxon>
        <taxon>fabids</taxon>
        <taxon>Fagales</taxon>
        <taxon>Fagaceae</taxon>
        <taxon>Quercus</taxon>
    </lineage>
</organism>
<gene>
    <name evidence="1" type="ORF">CFP56_036706</name>
</gene>
<reference evidence="1" key="1">
    <citation type="submission" date="2017-12" db="EMBL/GenBank/DDBJ databases">
        <authorList>
            <person name="Barbosa P."/>
            <person name="Usie A."/>
            <person name="Ramos A.M."/>
        </authorList>
    </citation>
    <scope>NUCLEOTIDE SEQUENCE</scope>
    <source>
        <strain evidence="1">HL8</strain>
        <tissue evidence="1">Leaves</tissue>
    </source>
</reference>
<accession>A0AAW0M9V3</accession>
<proteinExistence type="predicted"/>